<feature type="transmembrane region" description="Helical" evidence="8">
    <location>
        <begin position="228"/>
        <end position="248"/>
    </location>
</feature>
<dbReference type="GO" id="GO:0038023">
    <property type="term" value="F:signaling receptor activity"/>
    <property type="evidence" value="ECO:0007669"/>
    <property type="project" value="TreeGrafter"/>
</dbReference>
<dbReference type="OrthoDB" id="529367at2759"/>
<keyword evidence="10" id="KW-1185">Reference proteome</keyword>
<comment type="caution">
    <text evidence="9">The sequence shown here is derived from an EMBL/GenBank/DDBJ whole genome shotgun (WGS) entry which is preliminary data.</text>
</comment>
<evidence type="ECO:0000256" key="4">
    <source>
        <dbReference type="ARBA" id="ARBA00022989"/>
    </source>
</evidence>
<keyword evidence="4 8" id="KW-1133">Transmembrane helix</keyword>
<dbReference type="AlphaFoldDB" id="A0A9P4J2U3"/>
<evidence type="ECO:0000256" key="2">
    <source>
        <dbReference type="ARBA" id="ARBA00007018"/>
    </source>
</evidence>
<evidence type="ECO:0000313" key="9">
    <source>
        <dbReference type="EMBL" id="KAF2153714.1"/>
    </source>
</evidence>
<feature type="transmembrane region" description="Helical" evidence="8">
    <location>
        <begin position="260"/>
        <end position="279"/>
    </location>
</feature>
<sequence length="326" mass="35575">MASTSTAPPIRPILRKKKSANGAVPPSRSPPNKPSPSGLYSFSDLPPWRKDNAHILSSYRPESGSHLAALPSLFLLHNETCNIWSHLLGLFFFATFGLFFHLHLLPTAYPAHTPGDAVAFLCFFTGTCTCLAASAAYHLFSDVSHQHARVWNGVDYAGIVACVWGSFVACLHFGFPDDLPPSAPEGWVDVGRSRRRAYETMISSLAVVCTVVSVTPRFRTPAWRPFRASMFVAMGMSAVFPVAHGWAVYGREQLERQMSVGWVALQGGLYVLGAGLYAARIPERFAPGRFDLFGASHQIFHVLVVLAAGSHLVGLLKALDYACSQR</sequence>
<dbReference type="GO" id="GO:0046872">
    <property type="term" value="F:metal ion binding"/>
    <property type="evidence" value="ECO:0007669"/>
    <property type="project" value="UniProtKB-KW"/>
</dbReference>
<evidence type="ECO:0000313" key="10">
    <source>
        <dbReference type="Proteomes" id="UP000799439"/>
    </source>
</evidence>
<comment type="subcellular location">
    <subcellularLocation>
        <location evidence="1">Membrane</location>
        <topology evidence="1">Multi-pass membrane protein</topology>
    </subcellularLocation>
</comment>
<feature type="region of interest" description="Disordered" evidence="7">
    <location>
        <begin position="1"/>
        <end position="38"/>
    </location>
</feature>
<evidence type="ECO:0000256" key="1">
    <source>
        <dbReference type="ARBA" id="ARBA00004141"/>
    </source>
</evidence>
<evidence type="ECO:0000256" key="6">
    <source>
        <dbReference type="PIRSR" id="PIRSR604254-1"/>
    </source>
</evidence>
<dbReference type="Pfam" id="PF03006">
    <property type="entry name" value="HlyIII"/>
    <property type="match status" value="1"/>
</dbReference>
<keyword evidence="3 8" id="KW-0812">Transmembrane</keyword>
<dbReference type="PANTHER" id="PTHR20855">
    <property type="entry name" value="ADIPOR/PROGESTIN RECEPTOR-RELATED"/>
    <property type="match status" value="1"/>
</dbReference>
<feature type="transmembrane region" description="Helical" evidence="8">
    <location>
        <begin position="83"/>
        <end position="105"/>
    </location>
</feature>
<dbReference type="InterPro" id="IPR004254">
    <property type="entry name" value="AdipoR/HlyIII-related"/>
</dbReference>
<gene>
    <name evidence="9" type="ORF">K461DRAFT_285418</name>
</gene>
<feature type="binding site" evidence="6">
    <location>
        <position position="138"/>
    </location>
    <ligand>
        <name>Zn(2+)</name>
        <dbReference type="ChEBI" id="CHEBI:29105"/>
    </ligand>
</feature>
<organism evidence="9 10">
    <name type="scientific">Myriangium duriaei CBS 260.36</name>
    <dbReference type="NCBI Taxonomy" id="1168546"/>
    <lineage>
        <taxon>Eukaryota</taxon>
        <taxon>Fungi</taxon>
        <taxon>Dikarya</taxon>
        <taxon>Ascomycota</taxon>
        <taxon>Pezizomycotina</taxon>
        <taxon>Dothideomycetes</taxon>
        <taxon>Dothideomycetidae</taxon>
        <taxon>Myriangiales</taxon>
        <taxon>Myriangiaceae</taxon>
        <taxon>Myriangium</taxon>
    </lineage>
</organism>
<protein>
    <submittedName>
        <fullName evidence="9">MPR-like GPCR protein</fullName>
    </submittedName>
</protein>
<dbReference type="GO" id="GO:0016020">
    <property type="term" value="C:membrane"/>
    <property type="evidence" value="ECO:0007669"/>
    <property type="project" value="UniProtKB-SubCell"/>
</dbReference>
<name>A0A9P4J2U3_9PEZI</name>
<dbReference type="Proteomes" id="UP000799439">
    <property type="component" value="Unassembled WGS sequence"/>
</dbReference>
<reference evidence="9" key="1">
    <citation type="journal article" date="2020" name="Stud. Mycol.">
        <title>101 Dothideomycetes genomes: a test case for predicting lifestyles and emergence of pathogens.</title>
        <authorList>
            <person name="Haridas S."/>
            <person name="Albert R."/>
            <person name="Binder M."/>
            <person name="Bloem J."/>
            <person name="Labutti K."/>
            <person name="Salamov A."/>
            <person name="Andreopoulos B."/>
            <person name="Baker S."/>
            <person name="Barry K."/>
            <person name="Bills G."/>
            <person name="Bluhm B."/>
            <person name="Cannon C."/>
            <person name="Castanera R."/>
            <person name="Culley D."/>
            <person name="Daum C."/>
            <person name="Ezra D."/>
            <person name="Gonzalez J."/>
            <person name="Henrissat B."/>
            <person name="Kuo A."/>
            <person name="Liang C."/>
            <person name="Lipzen A."/>
            <person name="Lutzoni F."/>
            <person name="Magnuson J."/>
            <person name="Mondo S."/>
            <person name="Nolan M."/>
            <person name="Ohm R."/>
            <person name="Pangilinan J."/>
            <person name="Park H.-J."/>
            <person name="Ramirez L."/>
            <person name="Alfaro M."/>
            <person name="Sun H."/>
            <person name="Tritt A."/>
            <person name="Yoshinaga Y."/>
            <person name="Zwiers L.-H."/>
            <person name="Turgeon B."/>
            <person name="Goodwin S."/>
            <person name="Spatafora J."/>
            <person name="Crous P."/>
            <person name="Grigoriev I."/>
        </authorList>
    </citation>
    <scope>NUCLEOTIDE SEQUENCE</scope>
    <source>
        <strain evidence="9">CBS 260.36</strain>
    </source>
</reference>
<dbReference type="GO" id="GO:0006882">
    <property type="term" value="P:intracellular zinc ion homeostasis"/>
    <property type="evidence" value="ECO:0007669"/>
    <property type="project" value="TreeGrafter"/>
</dbReference>
<keyword evidence="6" id="KW-0862">Zinc</keyword>
<feature type="transmembrane region" description="Helical" evidence="8">
    <location>
        <begin position="156"/>
        <end position="175"/>
    </location>
</feature>
<accession>A0A9P4J2U3</accession>
<comment type="similarity">
    <text evidence="2">Belongs to the ADIPOR family.</text>
</comment>
<feature type="transmembrane region" description="Helical" evidence="8">
    <location>
        <begin position="299"/>
        <end position="319"/>
    </location>
</feature>
<feature type="transmembrane region" description="Helical" evidence="8">
    <location>
        <begin position="117"/>
        <end position="136"/>
    </location>
</feature>
<dbReference type="EMBL" id="ML996084">
    <property type="protein sequence ID" value="KAF2153714.1"/>
    <property type="molecule type" value="Genomic_DNA"/>
</dbReference>
<evidence type="ECO:0000256" key="8">
    <source>
        <dbReference type="SAM" id="Phobius"/>
    </source>
</evidence>
<proteinExistence type="inferred from homology"/>
<evidence type="ECO:0000256" key="7">
    <source>
        <dbReference type="SAM" id="MobiDB-lite"/>
    </source>
</evidence>
<feature type="binding site" evidence="6">
    <location>
        <position position="301"/>
    </location>
    <ligand>
        <name>Zn(2+)</name>
        <dbReference type="ChEBI" id="CHEBI:29105"/>
    </ligand>
</feature>
<feature type="binding site" evidence="6">
    <location>
        <position position="297"/>
    </location>
    <ligand>
        <name>Zn(2+)</name>
        <dbReference type="ChEBI" id="CHEBI:29105"/>
    </ligand>
</feature>
<keyword evidence="5 8" id="KW-0472">Membrane</keyword>
<dbReference type="PANTHER" id="PTHR20855:SF52">
    <property type="entry name" value="ADIPONECTIN RECEPTOR PROTEIN"/>
    <property type="match status" value="1"/>
</dbReference>
<keyword evidence="6" id="KW-0479">Metal-binding</keyword>
<evidence type="ECO:0000256" key="3">
    <source>
        <dbReference type="ARBA" id="ARBA00022692"/>
    </source>
</evidence>
<evidence type="ECO:0000256" key="5">
    <source>
        <dbReference type="ARBA" id="ARBA00023136"/>
    </source>
</evidence>